<name>A0A8B6BYM3_MYTGA</name>
<dbReference type="SUPFAM" id="SSF56219">
    <property type="entry name" value="DNase I-like"/>
    <property type="match status" value="1"/>
</dbReference>
<gene>
    <name evidence="2" type="ORF">MGAL_10B085467</name>
</gene>
<evidence type="ECO:0000313" key="3">
    <source>
        <dbReference type="Proteomes" id="UP000596742"/>
    </source>
</evidence>
<accession>A0A8B6BYM3</accession>
<proteinExistence type="predicted"/>
<dbReference type="EMBL" id="UYJE01000908">
    <property type="protein sequence ID" value="VDH97552.1"/>
    <property type="molecule type" value="Genomic_DNA"/>
</dbReference>
<dbReference type="InterPro" id="IPR036691">
    <property type="entry name" value="Endo/exonu/phosph_ase_sf"/>
</dbReference>
<evidence type="ECO:0000313" key="2">
    <source>
        <dbReference type="EMBL" id="VDH97552.1"/>
    </source>
</evidence>
<feature type="domain" description="Endonuclease/exonuclease/phosphatase" evidence="1">
    <location>
        <begin position="10"/>
        <end position="209"/>
    </location>
</feature>
<organism evidence="2 3">
    <name type="scientific">Mytilus galloprovincialis</name>
    <name type="common">Mediterranean mussel</name>
    <dbReference type="NCBI Taxonomy" id="29158"/>
    <lineage>
        <taxon>Eukaryota</taxon>
        <taxon>Metazoa</taxon>
        <taxon>Spiralia</taxon>
        <taxon>Lophotrochozoa</taxon>
        <taxon>Mollusca</taxon>
        <taxon>Bivalvia</taxon>
        <taxon>Autobranchia</taxon>
        <taxon>Pteriomorphia</taxon>
        <taxon>Mytilida</taxon>
        <taxon>Mytiloidea</taxon>
        <taxon>Mytilidae</taxon>
        <taxon>Mytilinae</taxon>
        <taxon>Mytilus</taxon>
    </lineage>
</organism>
<evidence type="ECO:0000259" key="1">
    <source>
        <dbReference type="Pfam" id="PF03372"/>
    </source>
</evidence>
<protein>
    <recommendedName>
        <fullName evidence="1">Endonuclease/exonuclease/phosphatase domain-containing protein</fullName>
    </recommendedName>
</protein>
<comment type="caution">
    <text evidence="2">The sequence shown here is derived from an EMBL/GenBank/DDBJ whole genome shotgun (WGS) entry which is preliminary data.</text>
</comment>
<reference evidence="2" key="1">
    <citation type="submission" date="2018-11" db="EMBL/GenBank/DDBJ databases">
        <authorList>
            <person name="Alioto T."/>
            <person name="Alioto T."/>
        </authorList>
    </citation>
    <scope>NUCLEOTIDE SEQUENCE</scope>
</reference>
<dbReference type="OrthoDB" id="10074019at2759"/>
<keyword evidence="3" id="KW-1185">Reference proteome</keyword>
<dbReference type="GO" id="GO:0003824">
    <property type="term" value="F:catalytic activity"/>
    <property type="evidence" value="ECO:0007669"/>
    <property type="project" value="InterPro"/>
</dbReference>
<dbReference type="AlphaFoldDB" id="A0A8B6BYM3"/>
<dbReference type="Pfam" id="PF03372">
    <property type="entry name" value="Exo_endo_phos"/>
    <property type="match status" value="1"/>
</dbReference>
<dbReference type="Gene3D" id="3.60.10.10">
    <property type="entry name" value="Endonuclease/exonuclease/phosphatase"/>
    <property type="match status" value="1"/>
</dbReference>
<dbReference type="InterPro" id="IPR005135">
    <property type="entry name" value="Endo/exonuclease/phosphatase"/>
</dbReference>
<dbReference type="Proteomes" id="UP000596742">
    <property type="component" value="Unassembled WGS sequence"/>
</dbReference>
<sequence length="364" mass="41788">MEKKNLLISSWNIQGHTSKGHDKFTDPEFITNIKNSDIICLMETLSGPEDNLEIPDFKAIHLVRPKSKKSRKRFGGISVYVKSCLKRGIKFLKHQTNDYIWLQLCRSFFGLKKDIFICYMYNPPSDSSYTKSLDLDYFDILEKEISLFSEQGQNILGGDLNARTGIGFDFIKEDNGAHFPLFDGYCPDNKLSQRQSMDKIVTSRGRQLNDLCIQLGLRILNGRIFGDSLGQHTSYQYGGNSVIDYFIVSEQLLEYISFFKVHKFDGLMSDHCKISLMINVNCFLHVVNPKLTGIPNKYKWDDNSETKFKLALESNLVKALIKEFENSISNNFSIEKNKIENIVNNFNKIIYDAADQCLKKKGEP</sequence>